<dbReference type="EnsemblMetazoa" id="GAUT031163-RA">
    <property type="protein sequence ID" value="GAUT031163-PA"/>
    <property type="gene ID" value="GAUT031163"/>
</dbReference>
<name>A0A1A9VAL8_GLOAU</name>
<dbReference type="Proteomes" id="UP000078200">
    <property type="component" value="Unassembled WGS sequence"/>
</dbReference>
<dbReference type="VEuPathDB" id="VectorBase:GAUT031163"/>
<accession>A0A1A9VAL8</accession>
<protein>
    <submittedName>
        <fullName evidence="1">Uncharacterized protein</fullName>
    </submittedName>
</protein>
<organism evidence="1 2">
    <name type="scientific">Glossina austeni</name>
    <name type="common">Savannah tsetse fly</name>
    <dbReference type="NCBI Taxonomy" id="7395"/>
    <lineage>
        <taxon>Eukaryota</taxon>
        <taxon>Metazoa</taxon>
        <taxon>Ecdysozoa</taxon>
        <taxon>Arthropoda</taxon>
        <taxon>Hexapoda</taxon>
        <taxon>Insecta</taxon>
        <taxon>Pterygota</taxon>
        <taxon>Neoptera</taxon>
        <taxon>Endopterygota</taxon>
        <taxon>Diptera</taxon>
        <taxon>Brachycera</taxon>
        <taxon>Muscomorpha</taxon>
        <taxon>Hippoboscoidea</taxon>
        <taxon>Glossinidae</taxon>
        <taxon>Glossina</taxon>
    </lineage>
</organism>
<evidence type="ECO:0000313" key="1">
    <source>
        <dbReference type="EnsemblMetazoa" id="GAUT031163-PA"/>
    </source>
</evidence>
<sequence length="101" mass="11851">MKAAEKWYRKDLQQNIELIPCVAADRVQYDDDVSDHYRDVERYDDYVVKYAGCVVTYAGCRERHADCAVKCADCDLKFACYEVMYDDCAETKLYIQTYTDI</sequence>
<reference evidence="1" key="1">
    <citation type="submission" date="2020-05" db="UniProtKB">
        <authorList>
            <consortium name="EnsemblMetazoa"/>
        </authorList>
    </citation>
    <scope>IDENTIFICATION</scope>
    <source>
        <strain evidence="1">TTRI</strain>
    </source>
</reference>
<proteinExistence type="predicted"/>
<keyword evidence="2" id="KW-1185">Reference proteome</keyword>
<dbReference type="AlphaFoldDB" id="A0A1A9VAL8"/>
<evidence type="ECO:0000313" key="2">
    <source>
        <dbReference type="Proteomes" id="UP000078200"/>
    </source>
</evidence>